<evidence type="ECO:0000313" key="1">
    <source>
        <dbReference type="EMBL" id="KNX39955.1"/>
    </source>
</evidence>
<comment type="caution">
    <text evidence="1">The sequence shown here is derived from an EMBL/GenBank/DDBJ whole genome shotgun (WGS) entry which is preliminary data.</text>
</comment>
<dbReference type="EMBL" id="LGVV01000082">
    <property type="protein sequence ID" value="KNX39955.1"/>
    <property type="molecule type" value="Genomic_DNA"/>
</dbReference>
<gene>
    <name evidence="1" type="ORF">ROTO_35160</name>
</gene>
<protein>
    <submittedName>
        <fullName evidence="1">Uncharacterized protein</fullName>
    </submittedName>
</protein>
<keyword evidence="2" id="KW-1185">Reference proteome</keyword>
<evidence type="ECO:0000313" key="2">
    <source>
        <dbReference type="Proteomes" id="UP000037046"/>
    </source>
</evidence>
<dbReference type="AlphaFoldDB" id="A0A0L6CQP0"/>
<name>A0A0L6CQP0_9RHOB</name>
<reference evidence="2" key="1">
    <citation type="submission" date="2015-07" db="EMBL/GenBank/DDBJ databases">
        <title>Draft Genome Sequence of Roseovarius tolerans EL-164, a producer of N-Acylated Alanine Methyl Esters (NAMEs).</title>
        <authorList>
            <person name="Voget S."/>
            <person name="Bruns H."/>
            <person name="Wagner-Doebler I."/>
            <person name="Schulz S."/>
            <person name="Daniel R."/>
        </authorList>
    </citation>
    <scope>NUCLEOTIDE SEQUENCE [LARGE SCALE GENOMIC DNA]</scope>
    <source>
        <strain evidence="2">EL-164</strain>
    </source>
</reference>
<dbReference type="Proteomes" id="UP000037046">
    <property type="component" value="Unassembled WGS sequence"/>
</dbReference>
<proteinExistence type="predicted"/>
<sequence>MAIAVVFMVSIPVLKYDGGAMMTVLNNGGYEPGHSSIQILTSICFMERKT</sequence>
<accession>A0A0L6CQP0</accession>
<organism evidence="1 2">
    <name type="scientific">Roseovarius tolerans</name>
    <dbReference type="NCBI Taxonomy" id="74031"/>
    <lineage>
        <taxon>Bacteria</taxon>
        <taxon>Pseudomonadati</taxon>
        <taxon>Pseudomonadota</taxon>
        <taxon>Alphaproteobacteria</taxon>
        <taxon>Rhodobacterales</taxon>
        <taxon>Roseobacteraceae</taxon>
        <taxon>Roseovarius</taxon>
    </lineage>
</organism>